<organism evidence="2 3">
    <name type="scientific">Strigomonas culicis</name>
    <dbReference type="NCBI Taxonomy" id="28005"/>
    <lineage>
        <taxon>Eukaryota</taxon>
        <taxon>Discoba</taxon>
        <taxon>Euglenozoa</taxon>
        <taxon>Kinetoplastea</taxon>
        <taxon>Metakinetoplastina</taxon>
        <taxon>Trypanosomatida</taxon>
        <taxon>Trypanosomatidae</taxon>
        <taxon>Strigomonadinae</taxon>
        <taxon>Strigomonas</taxon>
    </lineage>
</organism>
<protein>
    <submittedName>
        <fullName evidence="2">Uncharacterized protein</fullName>
    </submittedName>
</protein>
<evidence type="ECO:0000256" key="1">
    <source>
        <dbReference type="SAM" id="MobiDB-lite"/>
    </source>
</evidence>
<dbReference type="Proteomes" id="UP000015354">
    <property type="component" value="Unassembled WGS sequence"/>
</dbReference>
<evidence type="ECO:0000313" key="3">
    <source>
        <dbReference type="Proteomes" id="UP000015354"/>
    </source>
</evidence>
<keyword evidence="3" id="KW-1185">Reference proteome</keyword>
<dbReference type="OrthoDB" id="250747at2759"/>
<gene>
    <name evidence="2" type="ORF">STCU_02972</name>
</gene>
<dbReference type="InterPro" id="IPR009083">
    <property type="entry name" value="TFIIA_a-hlx"/>
</dbReference>
<proteinExistence type="predicted"/>
<dbReference type="AlphaFoldDB" id="S9UTB1"/>
<dbReference type="GO" id="GO:0006367">
    <property type="term" value="P:transcription initiation at RNA polymerase II promoter"/>
    <property type="evidence" value="ECO:0007669"/>
    <property type="project" value="InterPro"/>
</dbReference>
<dbReference type="Gene3D" id="1.10.287.190">
    <property type="entry name" value="Transcription factor IIA gamma subunit, alpha-helical domain"/>
    <property type="match status" value="1"/>
</dbReference>
<evidence type="ECO:0000313" key="2">
    <source>
        <dbReference type="EMBL" id="EPY32108.1"/>
    </source>
</evidence>
<sequence>MYRQSMLGTALGCALSELTERHGLTEDQKDHIWRVFDETMAESLREAPILSRVFVQQPPPCVRQSRKRARAQAPTIHATLEEEDAPAPPGSRAASAAKRACLEGGSTAGVAAGADRPLSEVVDEIAFPAYRCIRGQWTILLKDPVVSVRDEYGEEENIQLDFLKVHLEDKFYTSRD</sequence>
<accession>S9UTB1</accession>
<dbReference type="EMBL" id="ATMH01002972">
    <property type="protein sequence ID" value="EPY32108.1"/>
    <property type="molecule type" value="Genomic_DNA"/>
</dbReference>
<name>S9UTB1_9TRYP</name>
<dbReference type="GO" id="GO:0005672">
    <property type="term" value="C:transcription factor TFIIA complex"/>
    <property type="evidence" value="ECO:0007669"/>
    <property type="project" value="InterPro"/>
</dbReference>
<comment type="caution">
    <text evidence="2">The sequence shown here is derived from an EMBL/GenBank/DDBJ whole genome shotgun (WGS) entry which is preliminary data.</text>
</comment>
<feature type="region of interest" description="Disordered" evidence="1">
    <location>
        <begin position="61"/>
        <end position="94"/>
    </location>
</feature>
<reference evidence="2 3" key="1">
    <citation type="journal article" date="2013" name="PLoS ONE">
        <title>Predicting the Proteins of Angomonas deanei, Strigomonas culicis and Their Respective Endosymbionts Reveals New Aspects of the Trypanosomatidae Family.</title>
        <authorList>
            <person name="Motta M.C."/>
            <person name="Martins A.C."/>
            <person name="de Souza S.S."/>
            <person name="Catta-Preta C.M."/>
            <person name="Silva R."/>
            <person name="Klein C.C."/>
            <person name="de Almeida L.G."/>
            <person name="de Lima Cunha O."/>
            <person name="Ciapina L.P."/>
            <person name="Brocchi M."/>
            <person name="Colabardini A.C."/>
            <person name="de Araujo Lima B."/>
            <person name="Machado C.R."/>
            <person name="de Almeida Soares C.M."/>
            <person name="Probst C.M."/>
            <person name="de Menezes C.B."/>
            <person name="Thompson C.E."/>
            <person name="Bartholomeu D.C."/>
            <person name="Gradia D.F."/>
            <person name="Pavoni D.P."/>
            <person name="Grisard E.C."/>
            <person name="Fantinatti-Garboggini F."/>
            <person name="Marchini F.K."/>
            <person name="Rodrigues-Luiz G.F."/>
            <person name="Wagner G."/>
            <person name="Goldman G.H."/>
            <person name="Fietto J.L."/>
            <person name="Elias M.C."/>
            <person name="Goldman M.H."/>
            <person name="Sagot M.F."/>
            <person name="Pereira M."/>
            <person name="Stoco P.H."/>
            <person name="de Mendonca-Neto R.P."/>
            <person name="Teixeira S.M."/>
            <person name="Maciel T.E."/>
            <person name="de Oliveira Mendes T.A."/>
            <person name="Urmenyi T.P."/>
            <person name="de Souza W."/>
            <person name="Schenkman S."/>
            <person name="de Vasconcelos A.T."/>
        </authorList>
    </citation>
    <scope>NUCLEOTIDE SEQUENCE [LARGE SCALE GENOMIC DNA]</scope>
</reference>